<evidence type="ECO:0000313" key="2">
    <source>
        <dbReference type="EMBL" id="OFI06072.1"/>
    </source>
</evidence>
<keyword evidence="1" id="KW-0812">Transmembrane</keyword>
<feature type="transmembrane region" description="Helical" evidence="1">
    <location>
        <begin position="192"/>
        <end position="214"/>
    </location>
</feature>
<feature type="transmembrane region" description="Helical" evidence="1">
    <location>
        <begin position="118"/>
        <end position="140"/>
    </location>
</feature>
<dbReference type="STRING" id="1121290.CLAOCE_13270"/>
<sequence>MKNFLNKALLYKEWKDGKWAMLIFFMIQFFTITSSFLNSMDRMMWDINHNHLAENILNNNEKYYNIFWGLFGGSSIVLLIIIVITISFIIMGSDRNNNFEYLSTMPFSREEIINTKFFIGKLTIAVPTLINFAIISFSYFKNLPVVNAYIKANSLPAFFDYSIILKWFLLNFLVYIFVFALLMLMHSICGNAYAATLLGTIALVFPGGILHLIWEFIRINMGSNFSFQKYQWLQVIQSKIIKWLTLALYGQMDYNGSEIASYSNFGLKCIILVVVIIILYFATKYLFKKNNFERTGNILMFKILEPVLKYGSAICFGLFIACIAPNFIYRNYEYYLLKEIILSDICFVVFSIVFYFTTSKLIKSFRN</sequence>
<feature type="transmembrane region" description="Helical" evidence="1">
    <location>
        <begin position="340"/>
        <end position="358"/>
    </location>
</feature>
<keyword evidence="1" id="KW-1133">Transmembrane helix</keyword>
<dbReference type="Proteomes" id="UP000175744">
    <property type="component" value="Unassembled WGS sequence"/>
</dbReference>
<feature type="transmembrane region" description="Helical" evidence="1">
    <location>
        <begin position="164"/>
        <end position="185"/>
    </location>
</feature>
<comment type="caution">
    <text evidence="2">The sequence shown here is derived from an EMBL/GenBank/DDBJ whole genome shotgun (WGS) entry which is preliminary data.</text>
</comment>
<protein>
    <submittedName>
        <fullName evidence="2">Putative ABC transporter permease YtrD</fullName>
    </submittedName>
</protein>
<dbReference type="PANTHER" id="PTHR39177">
    <property type="entry name" value="ABC TRANSPORTER PERMEASE YTRC-RELATED"/>
    <property type="match status" value="1"/>
</dbReference>
<keyword evidence="1" id="KW-0472">Membrane</keyword>
<gene>
    <name evidence="2" type="primary">ytrD</name>
    <name evidence="2" type="ORF">CLOACE_13270</name>
</gene>
<dbReference type="EMBL" id="LZFO01000016">
    <property type="protein sequence ID" value="OFI06072.1"/>
    <property type="molecule type" value="Genomic_DNA"/>
</dbReference>
<reference evidence="2 3" key="1">
    <citation type="submission" date="2016-06" db="EMBL/GenBank/DDBJ databases">
        <title>Genome sequence of Clostridium acetireducens DSM 10703.</title>
        <authorList>
            <person name="Poehlein A."/>
            <person name="Fluechter S."/>
            <person name="Duerre P."/>
            <person name="Daniel R."/>
        </authorList>
    </citation>
    <scope>NUCLEOTIDE SEQUENCE [LARGE SCALE GENOMIC DNA]</scope>
    <source>
        <strain evidence="2 3">DSM 10703</strain>
    </source>
</reference>
<feature type="transmembrane region" description="Helical" evidence="1">
    <location>
        <begin position="66"/>
        <end position="90"/>
    </location>
</feature>
<organism evidence="2 3">
    <name type="scientific">Clostridium acetireducens DSM 10703</name>
    <dbReference type="NCBI Taxonomy" id="1121290"/>
    <lineage>
        <taxon>Bacteria</taxon>
        <taxon>Bacillati</taxon>
        <taxon>Bacillota</taxon>
        <taxon>Clostridia</taxon>
        <taxon>Eubacteriales</taxon>
        <taxon>Clostridiaceae</taxon>
        <taxon>Clostridium</taxon>
    </lineage>
</organism>
<accession>A0A1E8EYL9</accession>
<dbReference type="OrthoDB" id="1911186at2"/>
<feature type="transmembrane region" description="Helical" evidence="1">
    <location>
        <begin position="20"/>
        <end position="37"/>
    </location>
</feature>
<dbReference type="InterPro" id="IPR053046">
    <property type="entry name" value="ABC-5_transporter"/>
</dbReference>
<dbReference type="AlphaFoldDB" id="A0A1E8EYL9"/>
<keyword evidence="3" id="KW-1185">Reference proteome</keyword>
<proteinExistence type="predicted"/>
<dbReference type="RefSeq" id="WP_070110318.1">
    <property type="nucleotide sequence ID" value="NZ_LZFO01000016.1"/>
</dbReference>
<feature type="transmembrane region" description="Helical" evidence="1">
    <location>
        <begin position="307"/>
        <end position="328"/>
    </location>
</feature>
<name>A0A1E8EYL9_9CLOT</name>
<evidence type="ECO:0000256" key="1">
    <source>
        <dbReference type="SAM" id="Phobius"/>
    </source>
</evidence>
<feature type="transmembrane region" description="Helical" evidence="1">
    <location>
        <begin position="265"/>
        <end position="287"/>
    </location>
</feature>
<evidence type="ECO:0000313" key="3">
    <source>
        <dbReference type="Proteomes" id="UP000175744"/>
    </source>
</evidence>
<dbReference type="PANTHER" id="PTHR39177:SF1">
    <property type="entry name" value="ABC TRANSPORTER PERMEASE YTRC-RELATED"/>
    <property type="match status" value="1"/>
</dbReference>